<comment type="similarity">
    <text evidence="2">Belongs to the class-V pyridoxal-phosphate-dependent aminotransferase family. Csd subfamily.</text>
</comment>
<comment type="catalytic activity">
    <reaction evidence="6">
        <text>(sulfur carrier)-H + L-cysteine = (sulfur carrier)-SH + L-alanine</text>
        <dbReference type="Rhea" id="RHEA:43892"/>
        <dbReference type="Rhea" id="RHEA-COMP:14737"/>
        <dbReference type="Rhea" id="RHEA-COMP:14739"/>
        <dbReference type="ChEBI" id="CHEBI:29917"/>
        <dbReference type="ChEBI" id="CHEBI:35235"/>
        <dbReference type="ChEBI" id="CHEBI:57972"/>
        <dbReference type="ChEBI" id="CHEBI:64428"/>
        <dbReference type="EC" id="2.8.1.7"/>
    </reaction>
</comment>
<evidence type="ECO:0000313" key="8">
    <source>
        <dbReference type="EMBL" id="BBB33635.1"/>
    </source>
</evidence>
<accession>A0A7R6PZ75</accession>
<dbReference type="GO" id="GO:0030170">
    <property type="term" value="F:pyridoxal phosphate binding"/>
    <property type="evidence" value="ECO:0007669"/>
    <property type="project" value="InterPro"/>
</dbReference>
<evidence type="ECO:0000256" key="5">
    <source>
        <dbReference type="ARBA" id="ARBA00022898"/>
    </source>
</evidence>
<keyword evidence="9" id="KW-1185">Reference proteome</keyword>
<dbReference type="SUPFAM" id="SSF53383">
    <property type="entry name" value="PLP-dependent transferases"/>
    <property type="match status" value="1"/>
</dbReference>
<evidence type="ECO:0000259" key="7">
    <source>
        <dbReference type="Pfam" id="PF00266"/>
    </source>
</evidence>
<evidence type="ECO:0000256" key="2">
    <source>
        <dbReference type="ARBA" id="ARBA00010447"/>
    </source>
</evidence>
<comment type="cofactor">
    <cofactor evidence="1">
        <name>pyridoxal 5'-phosphate</name>
        <dbReference type="ChEBI" id="CHEBI:597326"/>
    </cofactor>
</comment>
<name>A0A7R6PZ75_9BACT</name>
<keyword evidence="4 8" id="KW-0808">Transferase</keyword>
<dbReference type="EC" id="2.8.1.7" evidence="3"/>
<dbReference type="Gene3D" id="3.90.1150.10">
    <property type="entry name" value="Aspartate Aminotransferase, domain 1"/>
    <property type="match status" value="1"/>
</dbReference>
<dbReference type="KEGG" id="thyd:TTHT_2211"/>
<organism evidence="8 9">
    <name type="scientific">Thermotomaculum hydrothermale</name>
    <dbReference type="NCBI Taxonomy" id="981385"/>
    <lineage>
        <taxon>Bacteria</taxon>
        <taxon>Pseudomonadati</taxon>
        <taxon>Acidobacteriota</taxon>
        <taxon>Holophagae</taxon>
        <taxon>Thermotomaculales</taxon>
        <taxon>Thermotomaculaceae</taxon>
        <taxon>Thermotomaculum</taxon>
    </lineage>
</organism>
<dbReference type="EMBL" id="AP017470">
    <property type="protein sequence ID" value="BBB33635.1"/>
    <property type="molecule type" value="Genomic_DNA"/>
</dbReference>
<keyword evidence="8" id="KW-0456">Lyase</keyword>
<dbReference type="NCBIfam" id="TIGR01979">
    <property type="entry name" value="sufS"/>
    <property type="match status" value="1"/>
</dbReference>
<dbReference type="PANTHER" id="PTHR43586">
    <property type="entry name" value="CYSTEINE DESULFURASE"/>
    <property type="match status" value="1"/>
</dbReference>
<dbReference type="GO" id="GO:0006534">
    <property type="term" value="P:cysteine metabolic process"/>
    <property type="evidence" value="ECO:0007669"/>
    <property type="project" value="InterPro"/>
</dbReference>
<dbReference type="Pfam" id="PF00266">
    <property type="entry name" value="Aminotran_5"/>
    <property type="match status" value="1"/>
</dbReference>
<dbReference type="Gene3D" id="3.40.640.10">
    <property type="entry name" value="Type I PLP-dependent aspartate aminotransferase-like (Major domain)"/>
    <property type="match status" value="1"/>
</dbReference>
<feature type="domain" description="Aminotransferase class V" evidence="7">
    <location>
        <begin position="19"/>
        <end position="389"/>
    </location>
</feature>
<evidence type="ECO:0000256" key="6">
    <source>
        <dbReference type="ARBA" id="ARBA00050776"/>
    </source>
</evidence>
<sequence>MLDLKKDFPIFRENPGLCFLDSGASAQKPSYVIDFVADFYRKTYANIHRGVYKLSWDTTVLYDKAREKTAQFLGVKDPESVIFTKNTTESINLVAYSFGEKLKEGDEVIVSIMEHHANFVPWQMLAKKKGIKLKIAYIDKENLTLPLENITNLITDKTKLIALTMCSNVLGTISPFVEVCKIAKEKGIKVLLDGAQYMPHHKINFSKLGIDPDFVVFSGHKLCSFDGVGVLYGKRELLEEMRPFLTGGDMIESVSIEETTFAPLPNKFEAGTPPIGAVISLLKAIEYLESIGLEKIEEHETMLAKEAIKRLREIEGVYVFAPENISNGIVSFTIDGIHPHDIATILAKDNVCIRAGMHCAEPLITYLGQDSFARATFYLYNDMEDVERLIKAVLKCKEVFRL</sequence>
<dbReference type="InterPro" id="IPR015424">
    <property type="entry name" value="PyrdxlP-dep_Trfase"/>
</dbReference>
<dbReference type="GO" id="GO:0031071">
    <property type="term" value="F:cysteine desulfurase activity"/>
    <property type="evidence" value="ECO:0007669"/>
    <property type="project" value="UniProtKB-EC"/>
</dbReference>
<evidence type="ECO:0000256" key="1">
    <source>
        <dbReference type="ARBA" id="ARBA00001933"/>
    </source>
</evidence>
<dbReference type="InterPro" id="IPR010970">
    <property type="entry name" value="Cys_dSase_SufS"/>
</dbReference>
<dbReference type="PANTHER" id="PTHR43586:SF8">
    <property type="entry name" value="CYSTEINE DESULFURASE 1, CHLOROPLASTIC"/>
    <property type="match status" value="1"/>
</dbReference>
<protein>
    <recommendedName>
        <fullName evidence="3">cysteine desulfurase</fullName>
        <ecNumber evidence="3">2.8.1.7</ecNumber>
    </recommendedName>
</protein>
<reference evidence="8 9" key="1">
    <citation type="journal article" date="2012" name="Extremophiles">
        <title>Thermotomaculum hydrothermale gen. nov., sp. nov., a novel heterotrophic thermophile within the phylum Acidobacteria from a deep-sea hydrothermal vent chimney in the Southern Okinawa Trough.</title>
        <authorList>
            <person name="Izumi H."/>
            <person name="Nunoura T."/>
            <person name="Miyazaki M."/>
            <person name="Mino S."/>
            <person name="Toki T."/>
            <person name="Takai K."/>
            <person name="Sako Y."/>
            <person name="Sawabe T."/>
            <person name="Nakagawa S."/>
        </authorList>
    </citation>
    <scope>NUCLEOTIDE SEQUENCE [LARGE SCALE GENOMIC DNA]</scope>
    <source>
        <strain evidence="8 9">AC55</strain>
    </source>
</reference>
<keyword evidence="5" id="KW-0663">Pyridoxal phosphate</keyword>
<dbReference type="AlphaFoldDB" id="A0A7R6PZ75"/>
<dbReference type="InterPro" id="IPR000192">
    <property type="entry name" value="Aminotrans_V_dom"/>
</dbReference>
<evidence type="ECO:0000256" key="3">
    <source>
        <dbReference type="ARBA" id="ARBA00012239"/>
    </source>
</evidence>
<dbReference type="GO" id="GO:0016829">
    <property type="term" value="F:lyase activity"/>
    <property type="evidence" value="ECO:0007669"/>
    <property type="project" value="UniProtKB-KW"/>
</dbReference>
<evidence type="ECO:0000256" key="4">
    <source>
        <dbReference type="ARBA" id="ARBA00022679"/>
    </source>
</evidence>
<dbReference type="InterPro" id="IPR015421">
    <property type="entry name" value="PyrdxlP-dep_Trfase_major"/>
</dbReference>
<dbReference type="InterPro" id="IPR015422">
    <property type="entry name" value="PyrdxlP-dep_Trfase_small"/>
</dbReference>
<dbReference type="CDD" id="cd06453">
    <property type="entry name" value="SufS_like"/>
    <property type="match status" value="1"/>
</dbReference>
<proteinExistence type="inferred from homology"/>
<gene>
    <name evidence="8" type="primary">sufS</name>
    <name evidence="8" type="ORF">TTHT_2211</name>
</gene>
<dbReference type="RefSeq" id="WP_201327950.1">
    <property type="nucleotide sequence ID" value="NZ_AP017470.1"/>
</dbReference>
<evidence type="ECO:0000313" key="9">
    <source>
        <dbReference type="Proteomes" id="UP000595564"/>
    </source>
</evidence>
<dbReference type="Proteomes" id="UP000595564">
    <property type="component" value="Chromosome"/>
</dbReference>